<name>A0ABR4MEG2_9PEZI</name>
<gene>
    <name evidence="1" type="ORF">HOO65_060486</name>
</gene>
<comment type="caution">
    <text evidence="1">The sequence shown here is derived from an EMBL/GenBank/DDBJ whole genome shotgun (WGS) entry which is preliminary data.</text>
</comment>
<evidence type="ECO:0000313" key="2">
    <source>
        <dbReference type="Proteomes" id="UP001610728"/>
    </source>
</evidence>
<reference evidence="1 2" key="1">
    <citation type="submission" date="2020-05" db="EMBL/GenBank/DDBJ databases">
        <title>Ceratocystis lukuohia genome.</title>
        <authorList>
            <person name="Harrington T.C."/>
            <person name="Kim K."/>
            <person name="Mayers C.G."/>
        </authorList>
    </citation>
    <scope>NUCLEOTIDE SEQUENCE [LARGE SCALE GENOMIC DNA]</scope>
    <source>
        <strain evidence="1 2">C4212</strain>
    </source>
</reference>
<protein>
    <submittedName>
        <fullName evidence="1">Oxoglutarate iron-dependent oxygenase</fullName>
    </submittedName>
</protein>
<proteinExistence type="predicted"/>
<dbReference type="Proteomes" id="UP001610728">
    <property type="component" value="Unassembled WGS sequence"/>
</dbReference>
<sequence length="271" mass="30630">MQSSAMELSKRPKTSFNFSSLPTELRLYIIELLASNWASEHPSVKDIPLAPLASVNSEWQYVIERFTFSTVSADLGGIEMLKRFGRRRKKLVNMMVLKVTLPEYPNNPCESKETWKDKVKNNKVFRDTIIAVYTALSSWDEDEVKPGGFALTLKVWSASDFNQCSTELWQERLASHRDIGALRFNESYLDIAGFDDEGSRFIDIPYVYVVGYFSVDTNIPRVINPAAISEMVASLRLVRAVYLGVAKHTEGIHGTPANYKGKQAYDEPLAT</sequence>
<dbReference type="RefSeq" id="XP_070857836.1">
    <property type="nucleotide sequence ID" value="XM_071001141.1"/>
</dbReference>
<organism evidence="1 2">
    <name type="scientific">Ceratocystis lukuohia</name>
    <dbReference type="NCBI Taxonomy" id="2019550"/>
    <lineage>
        <taxon>Eukaryota</taxon>
        <taxon>Fungi</taxon>
        <taxon>Dikarya</taxon>
        <taxon>Ascomycota</taxon>
        <taxon>Pezizomycotina</taxon>
        <taxon>Sordariomycetes</taxon>
        <taxon>Hypocreomycetidae</taxon>
        <taxon>Microascales</taxon>
        <taxon>Ceratocystidaceae</taxon>
        <taxon>Ceratocystis</taxon>
    </lineage>
</organism>
<accession>A0ABR4MEG2</accession>
<keyword evidence="2" id="KW-1185">Reference proteome</keyword>
<dbReference type="GeneID" id="98119882"/>
<evidence type="ECO:0000313" key="1">
    <source>
        <dbReference type="EMBL" id="KAL2886656.1"/>
    </source>
</evidence>
<dbReference type="EMBL" id="JABSNW010000006">
    <property type="protein sequence ID" value="KAL2886656.1"/>
    <property type="molecule type" value="Genomic_DNA"/>
</dbReference>